<reference evidence="4 5" key="1">
    <citation type="journal article" date="2019" name="Nat. Ecol. Evol.">
        <title>Megaphylogeny resolves global patterns of mushroom evolution.</title>
        <authorList>
            <person name="Varga T."/>
            <person name="Krizsan K."/>
            <person name="Foldi C."/>
            <person name="Dima B."/>
            <person name="Sanchez-Garcia M."/>
            <person name="Sanchez-Ramirez S."/>
            <person name="Szollosi G.J."/>
            <person name="Szarkandi J.G."/>
            <person name="Papp V."/>
            <person name="Albert L."/>
            <person name="Andreopoulos W."/>
            <person name="Angelini C."/>
            <person name="Antonin V."/>
            <person name="Barry K.W."/>
            <person name="Bougher N.L."/>
            <person name="Buchanan P."/>
            <person name="Buyck B."/>
            <person name="Bense V."/>
            <person name="Catcheside P."/>
            <person name="Chovatia M."/>
            <person name="Cooper J."/>
            <person name="Damon W."/>
            <person name="Desjardin D."/>
            <person name="Finy P."/>
            <person name="Geml J."/>
            <person name="Haridas S."/>
            <person name="Hughes K."/>
            <person name="Justo A."/>
            <person name="Karasinski D."/>
            <person name="Kautmanova I."/>
            <person name="Kiss B."/>
            <person name="Kocsube S."/>
            <person name="Kotiranta H."/>
            <person name="LaButti K.M."/>
            <person name="Lechner B.E."/>
            <person name="Liimatainen K."/>
            <person name="Lipzen A."/>
            <person name="Lukacs Z."/>
            <person name="Mihaltcheva S."/>
            <person name="Morgado L.N."/>
            <person name="Niskanen T."/>
            <person name="Noordeloos M.E."/>
            <person name="Ohm R.A."/>
            <person name="Ortiz-Santana B."/>
            <person name="Ovrebo C."/>
            <person name="Racz N."/>
            <person name="Riley R."/>
            <person name="Savchenko A."/>
            <person name="Shiryaev A."/>
            <person name="Soop K."/>
            <person name="Spirin V."/>
            <person name="Szebenyi C."/>
            <person name="Tomsovsky M."/>
            <person name="Tulloss R.E."/>
            <person name="Uehling J."/>
            <person name="Grigoriev I.V."/>
            <person name="Vagvolgyi C."/>
            <person name="Papp T."/>
            <person name="Martin F.M."/>
            <person name="Miettinen O."/>
            <person name="Hibbett D.S."/>
            <person name="Nagy L.G."/>
        </authorList>
    </citation>
    <scope>NUCLEOTIDE SEQUENCE [LARGE SCALE GENOMIC DNA]</scope>
    <source>
        <strain evidence="4 5">CBS 962.96</strain>
    </source>
</reference>
<dbReference type="EMBL" id="ML179054">
    <property type="protein sequence ID" value="THV04630.1"/>
    <property type="molecule type" value="Genomic_DNA"/>
</dbReference>
<dbReference type="OrthoDB" id="1534087at2759"/>
<dbReference type="Gene3D" id="3.40.50.300">
    <property type="entry name" value="P-loop containing nucleotide triphosphate hydrolases"/>
    <property type="match status" value="1"/>
</dbReference>
<name>A0A4S8MNS2_DENBC</name>
<dbReference type="AlphaFoldDB" id="A0A4S8MNS2"/>
<evidence type="ECO:0000313" key="5">
    <source>
        <dbReference type="Proteomes" id="UP000297245"/>
    </source>
</evidence>
<evidence type="ECO:0000256" key="1">
    <source>
        <dbReference type="ARBA" id="ARBA00022737"/>
    </source>
</evidence>
<organism evidence="4 5">
    <name type="scientific">Dendrothele bispora (strain CBS 962.96)</name>
    <dbReference type="NCBI Taxonomy" id="1314807"/>
    <lineage>
        <taxon>Eukaryota</taxon>
        <taxon>Fungi</taxon>
        <taxon>Dikarya</taxon>
        <taxon>Basidiomycota</taxon>
        <taxon>Agaricomycotina</taxon>
        <taxon>Agaricomycetes</taxon>
        <taxon>Agaricomycetidae</taxon>
        <taxon>Agaricales</taxon>
        <taxon>Agaricales incertae sedis</taxon>
        <taxon>Dendrothele</taxon>
    </lineage>
</organism>
<dbReference type="PANTHER" id="PTHR45641:SF19">
    <property type="entry name" value="NEPHROCYSTIN-3"/>
    <property type="match status" value="1"/>
</dbReference>
<feature type="repeat" description="TPR" evidence="3">
    <location>
        <begin position="748"/>
        <end position="781"/>
    </location>
</feature>
<dbReference type="Proteomes" id="UP000297245">
    <property type="component" value="Unassembled WGS sequence"/>
</dbReference>
<keyword evidence="5" id="KW-1185">Reference proteome</keyword>
<dbReference type="Gene3D" id="1.25.40.10">
    <property type="entry name" value="Tetratricopeptide repeat domain"/>
    <property type="match status" value="2"/>
</dbReference>
<keyword evidence="2 3" id="KW-0802">TPR repeat</keyword>
<evidence type="ECO:0000313" key="4">
    <source>
        <dbReference type="EMBL" id="THV04630.1"/>
    </source>
</evidence>
<dbReference type="InterPro" id="IPR027417">
    <property type="entry name" value="P-loop_NTPase"/>
</dbReference>
<keyword evidence="1" id="KW-0677">Repeat</keyword>
<accession>A0A4S8MNS2</accession>
<dbReference type="PROSITE" id="PS50005">
    <property type="entry name" value="TPR"/>
    <property type="match status" value="2"/>
</dbReference>
<gene>
    <name evidence="4" type="ORF">K435DRAFT_850698</name>
</gene>
<dbReference type="Pfam" id="PF13424">
    <property type="entry name" value="TPR_12"/>
    <property type="match status" value="3"/>
</dbReference>
<dbReference type="SMART" id="SM00028">
    <property type="entry name" value="TPR"/>
    <property type="match status" value="6"/>
</dbReference>
<feature type="repeat" description="TPR" evidence="3">
    <location>
        <begin position="788"/>
        <end position="821"/>
    </location>
</feature>
<dbReference type="SUPFAM" id="SSF52540">
    <property type="entry name" value="P-loop containing nucleoside triphosphate hydrolases"/>
    <property type="match status" value="1"/>
</dbReference>
<dbReference type="PANTHER" id="PTHR45641">
    <property type="entry name" value="TETRATRICOPEPTIDE REPEAT PROTEIN (AFU_ORTHOLOGUE AFUA_6G03870)"/>
    <property type="match status" value="1"/>
</dbReference>
<dbReference type="InterPro" id="IPR011990">
    <property type="entry name" value="TPR-like_helical_dom_sf"/>
</dbReference>
<proteinExistence type="predicted"/>
<dbReference type="SUPFAM" id="SSF48452">
    <property type="entry name" value="TPR-like"/>
    <property type="match status" value="2"/>
</dbReference>
<evidence type="ECO:0000256" key="3">
    <source>
        <dbReference type="PROSITE-ProRule" id="PRU00339"/>
    </source>
</evidence>
<dbReference type="InterPro" id="IPR019734">
    <property type="entry name" value="TPR_rpt"/>
</dbReference>
<protein>
    <submittedName>
        <fullName evidence="4">Uncharacterized protein</fullName>
    </submittedName>
</protein>
<sequence>MGYPSTTGSTSGVRGTNGYGFGGVGMVRAKGFVVGVGGVGEQKGLNCVTPMMLSLSAGTLELDEHQSWRDMVNERGHASATSVSGSNLQISEQIQTSLGPRFFTDLRNNDFTNANITNIYYGSDRASNEANKITLDMIASATPAVPTIFKGREELLEQGVNILCQQGPGFLAILGAGGMGKTSLALHIMDSDLVQGKFGQRCYFIPCELFEDAESLVQGLIYIMKLTMQENKSKHEVLFDHLKAAHGDLLIIFDNFETPWNYVTMRGPDGPGDIPWERLGDESGIPTLAPLPAKEAFKAFAGDNLQSTDDSETEIDSLLYQLEYVPLAIRLSAQHVKRVPLQALLRMWEEEKMSILKEAGTKPGRLTSVGFSIDLSIKIFKIEGKKLVLLSVISFLPDGIPFWLECLDQIFSGEGWHSNVSSLLHSSLIYDQNDGLKMLAPVREHIHSKYPIRQNTIDQLEGFYAQFLENLSHNDMQALPVLQLHINNIEKIFKGQISSGHLKTSCISAINTLSRFGTFSSVLIGLIDLHLQNDHNIKNSDEVDLKIMKAGHLRWMGRFQDAEAQIMSVKEGLNEEENIPKSEADILGRCFDTLRGIYYPQAQYEKAINMSLQAQKYFKRSENQWAQAGSMCLLGNIYYMQARYKEASEMFSEAQQVFQKIGNELGVAECLKRLGDIYRMQGRYDEAIVMISDAQKQFETFGNQLQAADCLWSLGELYGKQNKYDEATKMLLKAQKQFEETGFKQGVADCLRTLGEIYDDQAQYDEAVDMFSKARGQYQSIGKIVDVAWCYQCLGINYRLQRQYEKAKEAFTEALELLKGFPGEKYYIGCTLKQFGYLFFDMEEFAEARKKYEEARGIFYSHGQLEKQVDRCSRALAKLDEAEAAGSISE</sequence>
<evidence type="ECO:0000256" key="2">
    <source>
        <dbReference type="ARBA" id="ARBA00022803"/>
    </source>
</evidence>